<keyword evidence="3" id="KW-0418">Kinase</keyword>
<dbReference type="RefSeq" id="XP_007775571.1">
    <property type="nucleotide sequence ID" value="XM_007777381.1"/>
</dbReference>
<dbReference type="Gene3D" id="3.30.420.40">
    <property type="match status" value="2"/>
</dbReference>
<feature type="compositionally biased region" description="Gly residues" evidence="4">
    <location>
        <begin position="739"/>
        <end position="750"/>
    </location>
</feature>
<accession>R7SER6</accession>
<dbReference type="KEGG" id="cput:CONPUDRAFT_133258"/>
<feature type="region of interest" description="Disordered" evidence="4">
    <location>
        <begin position="463"/>
        <end position="496"/>
    </location>
</feature>
<dbReference type="SUPFAM" id="SSF53067">
    <property type="entry name" value="Actin-like ATPase domain"/>
    <property type="match status" value="1"/>
</dbReference>
<evidence type="ECO:0000256" key="1">
    <source>
        <dbReference type="ARBA" id="ARBA00009156"/>
    </source>
</evidence>
<dbReference type="InterPro" id="IPR043129">
    <property type="entry name" value="ATPase_NBD"/>
</dbReference>
<gene>
    <name evidence="5" type="ORF">CONPUDRAFT_133258</name>
</gene>
<dbReference type="PANTHER" id="PTHR10196">
    <property type="entry name" value="SUGAR KINASE"/>
    <property type="match status" value="1"/>
</dbReference>
<dbReference type="OMA" id="RWVWGKE"/>
<keyword evidence="6" id="KW-1185">Reference proteome</keyword>
<keyword evidence="2" id="KW-0808">Transferase</keyword>
<reference evidence="6" key="1">
    <citation type="journal article" date="2012" name="Science">
        <title>The Paleozoic origin of enzymatic lignin decomposition reconstructed from 31 fungal genomes.</title>
        <authorList>
            <person name="Floudas D."/>
            <person name="Binder M."/>
            <person name="Riley R."/>
            <person name="Barry K."/>
            <person name="Blanchette R.A."/>
            <person name="Henrissat B."/>
            <person name="Martinez A.T."/>
            <person name="Otillar R."/>
            <person name="Spatafora J.W."/>
            <person name="Yadav J.S."/>
            <person name="Aerts A."/>
            <person name="Benoit I."/>
            <person name="Boyd A."/>
            <person name="Carlson A."/>
            <person name="Copeland A."/>
            <person name="Coutinho P.M."/>
            <person name="de Vries R.P."/>
            <person name="Ferreira P."/>
            <person name="Findley K."/>
            <person name="Foster B."/>
            <person name="Gaskell J."/>
            <person name="Glotzer D."/>
            <person name="Gorecki P."/>
            <person name="Heitman J."/>
            <person name="Hesse C."/>
            <person name="Hori C."/>
            <person name="Igarashi K."/>
            <person name="Jurgens J.A."/>
            <person name="Kallen N."/>
            <person name="Kersten P."/>
            <person name="Kohler A."/>
            <person name="Kuees U."/>
            <person name="Kumar T.K.A."/>
            <person name="Kuo A."/>
            <person name="LaButti K."/>
            <person name="Larrondo L.F."/>
            <person name="Lindquist E."/>
            <person name="Ling A."/>
            <person name="Lombard V."/>
            <person name="Lucas S."/>
            <person name="Lundell T."/>
            <person name="Martin R."/>
            <person name="McLaughlin D.J."/>
            <person name="Morgenstern I."/>
            <person name="Morin E."/>
            <person name="Murat C."/>
            <person name="Nagy L.G."/>
            <person name="Nolan M."/>
            <person name="Ohm R.A."/>
            <person name="Patyshakuliyeva A."/>
            <person name="Rokas A."/>
            <person name="Ruiz-Duenas F.J."/>
            <person name="Sabat G."/>
            <person name="Salamov A."/>
            <person name="Samejima M."/>
            <person name="Schmutz J."/>
            <person name="Slot J.C."/>
            <person name="St John F."/>
            <person name="Stenlid J."/>
            <person name="Sun H."/>
            <person name="Sun S."/>
            <person name="Syed K."/>
            <person name="Tsang A."/>
            <person name="Wiebenga A."/>
            <person name="Young D."/>
            <person name="Pisabarro A."/>
            <person name="Eastwood D.C."/>
            <person name="Martin F."/>
            <person name="Cullen D."/>
            <person name="Grigoriev I.V."/>
            <person name="Hibbett D.S."/>
        </authorList>
    </citation>
    <scope>NUCLEOTIDE SEQUENCE [LARGE SCALE GENOMIC DNA]</scope>
    <source>
        <strain evidence="6">RWD-64-598 SS2</strain>
    </source>
</reference>
<organism evidence="5 6">
    <name type="scientific">Coniophora puteana (strain RWD-64-598)</name>
    <name type="common">Brown rot fungus</name>
    <dbReference type="NCBI Taxonomy" id="741705"/>
    <lineage>
        <taxon>Eukaryota</taxon>
        <taxon>Fungi</taxon>
        <taxon>Dikarya</taxon>
        <taxon>Basidiomycota</taxon>
        <taxon>Agaricomycotina</taxon>
        <taxon>Agaricomycetes</taxon>
        <taxon>Agaricomycetidae</taxon>
        <taxon>Boletales</taxon>
        <taxon>Coniophorineae</taxon>
        <taxon>Coniophoraceae</taxon>
        <taxon>Coniophora</taxon>
    </lineage>
</organism>
<sequence length="805" mass="85371">MPAPSKNGTPLFLGIELATDQLRASIVDESLDLVGVECVDFDKELPEYQTQGGIFTTPGDAYTTPVDMWVKALDFLFEKLGTNYDLTRIKSIGGCAQHAFVWWKASPITPFPALDPRLPLHSQLPPNTFSLANTPVAQDTSAHTHGFALEGLLGGPDMMAQRVGMCANASMLAAHLLRVREAWTGDVWARTGRVQLASSFLASLVVGRWVNMSEAEATTTGIWVHAGAPAANGQGHWDEGVLDIIGGNREDAKKVRSWLGEVDPSGTRKVYNVSKYLCDRYGFEPETLVTPFTADYLSAYLSLCPSPADAVLSFGPMDMLLTPAQNYTPTRLYTLYPHPVQDTNEKRRYIAALTTRNADVPRALVRDMYTKSWSAFDRLVAIVPPGGSIGLDDKLFSFWLLQGDSHPLSHVKGIFRFETGIKVNEFRDLRANPRCLLESQVMSFRVRWSRMISTGVLGANFNRNRGNNVTQHSAGPSPSPLHARNNPNAAPPSHGLSFDPYDYTPLPARMLVAGAAANFPSVANLVGDVFNAPVFMPSTQVDSAQVVPHRNAPATGFPSRAALGGAYVARWLWGKERHGAAGAARGLGGFEEEIRRLLGKRWVASGATPLRTNTNAPQGGGGGHPGSGANSGASTPFGHRPGFGATVTVEEEEEEEEGPGGGVLGGGYGGPNGGMLHHNSVFAGGFADRDLGRDVGRMRSLTASTADTINSSGTASGGAPSSALTTPDMAAGAATSSGDKGGAAGANGGGGTTALTPVSALPTADSEAQMGLAKVAEADLDAFMTYAAIVPEYCRLENMLCKNLV</sequence>
<dbReference type="EMBL" id="JH711593">
    <property type="protein sequence ID" value="EIW74207.1"/>
    <property type="molecule type" value="Genomic_DNA"/>
</dbReference>
<protein>
    <submittedName>
        <fullName evidence="5">Actin-like ATPase domain-containing protein</fullName>
    </submittedName>
</protein>
<dbReference type="AlphaFoldDB" id="R7SER6"/>
<dbReference type="GeneID" id="19200466"/>
<dbReference type="OrthoDB" id="1728974at2759"/>
<evidence type="ECO:0000256" key="4">
    <source>
        <dbReference type="SAM" id="MobiDB-lite"/>
    </source>
</evidence>
<evidence type="ECO:0000313" key="5">
    <source>
        <dbReference type="EMBL" id="EIW74207.1"/>
    </source>
</evidence>
<feature type="compositionally biased region" description="Acidic residues" evidence="4">
    <location>
        <begin position="649"/>
        <end position="658"/>
    </location>
</feature>
<feature type="region of interest" description="Disordered" evidence="4">
    <location>
        <begin position="608"/>
        <end position="671"/>
    </location>
</feature>
<feature type="compositionally biased region" description="Polar residues" evidence="4">
    <location>
        <begin position="463"/>
        <end position="476"/>
    </location>
</feature>
<dbReference type="Proteomes" id="UP000053558">
    <property type="component" value="Unassembled WGS sequence"/>
</dbReference>
<comment type="similarity">
    <text evidence="1">Belongs to the FGGY kinase family.</text>
</comment>
<name>R7SER6_CONPW</name>
<dbReference type="eggNOG" id="KOG2531">
    <property type="taxonomic scope" value="Eukaryota"/>
</dbReference>
<dbReference type="GO" id="GO:0005997">
    <property type="term" value="P:xylulose metabolic process"/>
    <property type="evidence" value="ECO:0007669"/>
    <property type="project" value="TreeGrafter"/>
</dbReference>
<feature type="region of interest" description="Disordered" evidence="4">
    <location>
        <begin position="707"/>
        <end position="750"/>
    </location>
</feature>
<proteinExistence type="inferred from homology"/>
<evidence type="ECO:0000256" key="3">
    <source>
        <dbReference type="ARBA" id="ARBA00022777"/>
    </source>
</evidence>
<dbReference type="GO" id="GO:0004856">
    <property type="term" value="F:D-xylulokinase activity"/>
    <property type="evidence" value="ECO:0007669"/>
    <property type="project" value="TreeGrafter"/>
</dbReference>
<dbReference type="GO" id="GO:0005829">
    <property type="term" value="C:cytosol"/>
    <property type="evidence" value="ECO:0007669"/>
    <property type="project" value="TreeGrafter"/>
</dbReference>
<dbReference type="PANTHER" id="PTHR10196:SF57">
    <property type="entry name" value="XYLULOSE KINASE"/>
    <property type="match status" value="1"/>
</dbReference>
<feature type="compositionally biased region" description="Low complexity" evidence="4">
    <location>
        <begin position="711"/>
        <end position="738"/>
    </location>
</feature>
<evidence type="ECO:0000313" key="6">
    <source>
        <dbReference type="Proteomes" id="UP000053558"/>
    </source>
</evidence>
<feature type="compositionally biased region" description="Gly residues" evidence="4">
    <location>
        <begin position="659"/>
        <end position="671"/>
    </location>
</feature>
<evidence type="ECO:0000256" key="2">
    <source>
        <dbReference type="ARBA" id="ARBA00022679"/>
    </source>
</evidence>